<organism evidence="1 2">
    <name type="scientific">Caerostris extrusa</name>
    <name type="common">Bark spider</name>
    <name type="synonym">Caerostris bankana</name>
    <dbReference type="NCBI Taxonomy" id="172846"/>
    <lineage>
        <taxon>Eukaryota</taxon>
        <taxon>Metazoa</taxon>
        <taxon>Ecdysozoa</taxon>
        <taxon>Arthropoda</taxon>
        <taxon>Chelicerata</taxon>
        <taxon>Arachnida</taxon>
        <taxon>Araneae</taxon>
        <taxon>Araneomorphae</taxon>
        <taxon>Entelegynae</taxon>
        <taxon>Araneoidea</taxon>
        <taxon>Araneidae</taxon>
        <taxon>Caerostris</taxon>
    </lineage>
</organism>
<dbReference type="AlphaFoldDB" id="A0AAV4XC48"/>
<dbReference type="EMBL" id="BPLR01000007">
    <property type="protein sequence ID" value="GIY91398.1"/>
    <property type="molecule type" value="Genomic_DNA"/>
</dbReference>
<comment type="caution">
    <text evidence="1">The sequence shown here is derived from an EMBL/GenBank/DDBJ whole genome shotgun (WGS) entry which is preliminary data.</text>
</comment>
<protein>
    <recommendedName>
        <fullName evidence="3">BTB domain-containing protein</fullName>
    </recommendedName>
</protein>
<evidence type="ECO:0000313" key="2">
    <source>
        <dbReference type="Proteomes" id="UP001054945"/>
    </source>
</evidence>
<dbReference type="Proteomes" id="UP001054945">
    <property type="component" value="Unassembled WGS sequence"/>
</dbReference>
<proteinExistence type="predicted"/>
<evidence type="ECO:0008006" key="3">
    <source>
        <dbReference type="Google" id="ProtNLM"/>
    </source>
</evidence>
<reference evidence="1 2" key="1">
    <citation type="submission" date="2021-06" db="EMBL/GenBank/DDBJ databases">
        <title>Caerostris extrusa draft genome.</title>
        <authorList>
            <person name="Kono N."/>
            <person name="Arakawa K."/>
        </authorList>
    </citation>
    <scope>NUCLEOTIDE SEQUENCE [LARGE SCALE GENOMIC DNA]</scope>
</reference>
<sequence>MLKKLLRHKDKNEVSLTINPEKVSPLKQDTLKEFQTLLLYVYSDSIPRDAKSYNPLINFQQNIFRPNTSPTFFFQQIEEYHLHVLTHGMVIATQHANKWFRKKKKTACSGHFCIYLDRRTEREEIRFARYARIRESFYFFERRKIVSWRDDKYN</sequence>
<name>A0AAV4XC48_CAEEX</name>
<gene>
    <name evidence="1" type="ORF">CEXT_180941</name>
</gene>
<keyword evidence="2" id="KW-1185">Reference proteome</keyword>
<accession>A0AAV4XC48</accession>
<evidence type="ECO:0000313" key="1">
    <source>
        <dbReference type="EMBL" id="GIY91398.1"/>
    </source>
</evidence>